<gene>
    <name evidence="1" type="ORF">A7J57_10895</name>
</gene>
<organism evidence="1 2">
    <name type="scientific">Agrobacterium tumefaciens</name>
    <dbReference type="NCBI Taxonomy" id="358"/>
    <lineage>
        <taxon>Bacteria</taxon>
        <taxon>Pseudomonadati</taxon>
        <taxon>Pseudomonadota</taxon>
        <taxon>Alphaproteobacteria</taxon>
        <taxon>Hyphomicrobiales</taxon>
        <taxon>Rhizobiaceae</taxon>
        <taxon>Rhizobium/Agrobacterium group</taxon>
        <taxon>Agrobacterium</taxon>
        <taxon>Agrobacterium tumefaciens complex</taxon>
    </lineage>
</organism>
<sequence>MKSQEVAGLKTGQKPQARSIFDKIQALKGRCTVDVSVQQHGGIGKRAVSFPIDPAGFRRNRCKDTTIYRNLLHFSIQTQPVTFRLCDGEARREP</sequence>
<dbReference type="AlphaFoldDB" id="A0A176X451"/>
<evidence type="ECO:0000313" key="1">
    <source>
        <dbReference type="EMBL" id="OAE40753.1"/>
    </source>
</evidence>
<evidence type="ECO:0000313" key="2">
    <source>
        <dbReference type="Proteomes" id="UP000077098"/>
    </source>
</evidence>
<dbReference type="EMBL" id="LXPS01000036">
    <property type="protein sequence ID" value="OAE40753.1"/>
    <property type="molecule type" value="Genomic_DNA"/>
</dbReference>
<reference evidence="1 2" key="1">
    <citation type="submission" date="2016-05" db="EMBL/GenBank/DDBJ databases">
        <authorList>
            <person name="Lavstsen T."/>
            <person name="Jespersen J.S."/>
        </authorList>
    </citation>
    <scope>NUCLEOTIDE SEQUENCE [LARGE SCALE GENOMIC DNA]</scope>
    <source>
        <strain evidence="1 2">KCJ1736</strain>
    </source>
</reference>
<proteinExistence type="predicted"/>
<protein>
    <submittedName>
        <fullName evidence="1">Uncharacterized protein</fullName>
    </submittedName>
</protein>
<accession>A0A176X451</accession>
<name>A0A176X451_AGRTU</name>
<dbReference type="Proteomes" id="UP000077098">
    <property type="component" value="Unassembled WGS sequence"/>
</dbReference>
<comment type="caution">
    <text evidence="1">The sequence shown here is derived from an EMBL/GenBank/DDBJ whole genome shotgun (WGS) entry which is preliminary data.</text>
</comment>